<dbReference type="PROSITE" id="PS50885">
    <property type="entry name" value="HAMP"/>
    <property type="match status" value="1"/>
</dbReference>
<keyword evidence="12" id="KW-0902">Two-component regulatory system</keyword>
<dbReference type="SMART" id="SM00388">
    <property type="entry name" value="HisKA"/>
    <property type="match status" value="1"/>
</dbReference>
<keyword evidence="9 19" id="KW-0418">Kinase</keyword>
<comment type="catalytic activity">
    <reaction evidence="1">
        <text>ATP + protein L-histidine = ADP + protein N-phospho-L-histidine.</text>
        <dbReference type="EC" id="2.7.13.3"/>
    </reaction>
</comment>
<dbReference type="SMART" id="SM00448">
    <property type="entry name" value="REC"/>
    <property type="match status" value="1"/>
</dbReference>
<comment type="subcellular location">
    <subcellularLocation>
        <location evidence="2">Cell membrane</location>
        <topology evidence="2">Multi-pass membrane protein</topology>
    </subcellularLocation>
</comment>
<feature type="domain" description="HAMP" evidence="18">
    <location>
        <begin position="212"/>
        <end position="265"/>
    </location>
</feature>
<keyword evidence="10" id="KW-0067">ATP-binding</keyword>
<dbReference type="InterPro" id="IPR003661">
    <property type="entry name" value="HisK_dim/P_dom"/>
</dbReference>
<evidence type="ECO:0000313" key="20">
    <source>
        <dbReference type="Proteomes" id="UP000243924"/>
    </source>
</evidence>
<keyword evidence="13 15" id="KW-0472">Membrane</keyword>
<dbReference type="Gene3D" id="3.30.450.20">
    <property type="entry name" value="PAS domain"/>
    <property type="match status" value="1"/>
</dbReference>
<dbReference type="InterPro" id="IPR001789">
    <property type="entry name" value="Sig_transdc_resp-reg_receiver"/>
</dbReference>
<evidence type="ECO:0000256" key="9">
    <source>
        <dbReference type="ARBA" id="ARBA00022777"/>
    </source>
</evidence>
<dbReference type="Pfam" id="PF00072">
    <property type="entry name" value="Response_reg"/>
    <property type="match status" value="1"/>
</dbReference>
<feature type="domain" description="Response regulatory" evidence="17">
    <location>
        <begin position="674"/>
        <end position="793"/>
    </location>
</feature>
<dbReference type="InterPro" id="IPR003660">
    <property type="entry name" value="HAMP_dom"/>
</dbReference>
<evidence type="ECO:0000256" key="6">
    <source>
        <dbReference type="ARBA" id="ARBA00022679"/>
    </source>
</evidence>
<evidence type="ECO:0000256" key="5">
    <source>
        <dbReference type="ARBA" id="ARBA00022553"/>
    </source>
</evidence>
<dbReference type="Pfam" id="PF00512">
    <property type="entry name" value="HisKA"/>
    <property type="match status" value="1"/>
</dbReference>
<evidence type="ECO:0000256" key="4">
    <source>
        <dbReference type="ARBA" id="ARBA00022475"/>
    </source>
</evidence>
<dbReference type="SUPFAM" id="SSF47226">
    <property type="entry name" value="Histidine-containing phosphotransfer domain, HPT domain"/>
    <property type="match status" value="1"/>
</dbReference>
<dbReference type="GO" id="GO:0000155">
    <property type="term" value="F:phosphorelay sensor kinase activity"/>
    <property type="evidence" value="ECO:0007669"/>
    <property type="project" value="InterPro"/>
</dbReference>
<keyword evidence="11 15" id="KW-1133">Transmembrane helix</keyword>
<dbReference type="GO" id="GO:0005524">
    <property type="term" value="F:ATP binding"/>
    <property type="evidence" value="ECO:0007669"/>
    <property type="project" value="UniProtKB-KW"/>
</dbReference>
<dbReference type="GO" id="GO:0005886">
    <property type="term" value="C:plasma membrane"/>
    <property type="evidence" value="ECO:0007669"/>
    <property type="project" value="UniProtKB-SubCell"/>
</dbReference>
<sequence>MRLFNNLGLTSKVVLLVALLGALSIIITLYSMTSLHTVDRDYRALLDQDAKASLMISAALLDLSDASRMVLSVLTEQDEGSMRVTQQLLDVKQKEFEAKLSSIAPLLKNADQRLEDIRQKEEQLFELAHAVIDSAARWRGDRALRIIHEEFDPALSAMRRDMDFLRNSAVDNFNNTSQELTLTTHRTLFNTTIAFTLALAVIIGLSAYISVTQISRPIKQLTNAMARLSRRDYDHSIDYTERRDEVGSMALALRVFRDSMQRADQLEREAIVDAENRRISQQLIDLTDAMPGAVFQLRVAVNGDQQFVFLSGKSERYVGPSLADKQHRGLRLDHIRINHSLEHLHELDLAIEHSLRNLQPLDIEMQVEHGNQRFWLKTLATARRTEDGATLFNGIWLDVSEAKAQAHALENAKEQAEQAAHAKAAFLATMSHEIRTPMNAILGLAQLILKHPLDTRQQNHMDKIIRSGHHLLGIINDILDFTKIDGGHLVAERIAFSPQQLLEDIHEMLEEKAQSKGLILTMKSETDLPVLMGDPLRISQILLNYTNNALKFSEHGTVTLRLSLQHEESGAPILYGEVEDQGIGMSEQEQEHLFLPFQQADTSITRRFGGTGLGLAISRSLAELMEGSVGVHSQPGRGSRFWFRVRVRLPDAEAVLPSALPVPLVAEPRLAGLRLLLVDDNELNREVAREFLQEAGIKLDEVEDGQQAIDVLKQAPTGTYDAVLMDMMMPGLDGLNATRMLRQETRFNKLPIIAMTANASKQDASQCRAAGMDAHIGKPIDQALLWQTLVQLCVDRTPVAEHPKDQSSRIVNDEPILDPMPLEKLRQLVSAERFASMLTMLVDDCLQRGRRFSELAGAIDLQTLRQEAHDLISTAGHAGLRRLEARARTLQHTLADVDSRDISQLCLRISDDVQASVYTLKKHFKISDG</sequence>
<keyword evidence="5 14" id="KW-0597">Phosphoprotein</keyword>
<dbReference type="CDD" id="cd16922">
    <property type="entry name" value="HATPase_EvgS-ArcB-TorS-like"/>
    <property type="match status" value="1"/>
</dbReference>
<gene>
    <name evidence="19" type="ORF">SAMN05216210_2987</name>
</gene>
<evidence type="ECO:0000256" key="8">
    <source>
        <dbReference type="ARBA" id="ARBA00022741"/>
    </source>
</evidence>
<dbReference type="RefSeq" id="WP_092388383.1">
    <property type="nucleotide sequence ID" value="NZ_LT629787.1"/>
</dbReference>
<evidence type="ECO:0000256" key="2">
    <source>
        <dbReference type="ARBA" id="ARBA00004651"/>
    </source>
</evidence>
<evidence type="ECO:0000313" key="19">
    <source>
        <dbReference type="EMBL" id="SDU30300.1"/>
    </source>
</evidence>
<evidence type="ECO:0000256" key="11">
    <source>
        <dbReference type="ARBA" id="ARBA00022989"/>
    </source>
</evidence>
<keyword evidence="8" id="KW-0547">Nucleotide-binding</keyword>
<dbReference type="SUPFAM" id="SSF158472">
    <property type="entry name" value="HAMP domain-like"/>
    <property type="match status" value="1"/>
</dbReference>
<dbReference type="CDD" id="cd17546">
    <property type="entry name" value="REC_hyHK_CKI1_RcsC-like"/>
    <property type="match status" value="1"/>
</dbReference>
<evidence type="ECO:0000259" key="18">
    <source>
        <dbReference type="PROSITE" id="PS50885"/>
    </source>
</evidence>
<dbReference type="Gene3D" id="3.30.565.10">
    <property type="entry name" value="Histidine kinase-like ATPase, C-terminal domain"/>
    <property type="match status" value="1"/>
</dbReference>
<keyword evidence="4" id="KW-1003">Cell membrane</keyword>
<evidence type="ECO:0000259" key="16">
    <source>
        <dbReference type="PROSITE" id="PS50109"/>
    </source>
</evidence>
<dbReference type="FunFam" id="3.30.565.10:FF:000010">
    <property type="entry name" value="Sensor histidine kinase RcsC"/>
    <property type="match status" value="1"/>
</dbReference>
<protein>
    <recommendedName>
        <fullName evidence="3">histidine kinase</fullName>
        <ecNumber evidence="3">2.7.13.3</ecNumber>
    </recommendedName>
</protein>
<evidence type="ECO:0000256" key="12">
    <source>
        <dbReference type="ARBA" id="ARBA00023012"/>
    </source>
</evidence>
<dbReference type="PANTHER" id="PTHR45339">
    <property type="entry name" value="HYBRID SIGNAL TRANSDUCTION HISTIDINE KINASE J"/>
    <property type="match status" value="1"/>
</dbReference>
<dbReference type="Proteomes" id="UP000243924">
    <property type="component" value="Chromosome I"/>
</dbReference>
<feature type="transmembrane region" description="Helical" evidence="15">
    <location>
        <begin position="13"/>
        <end position="33"/>
    </location>
</feature>
<dbReference type="SUPFAM" id="SSF52172">
    <property type="entry name" value="CheY-like"/>
    <property type="match status" value="1"/>
</dbReference>
<dbReference type="SUPFAM" id="SSF55874">
    <property type="entry name" value="ATPase domain of HSP90 chaperone/DNA topoisomerase II/histidine kinase"/>
    <property type="match status" value="1"/>
</dbReference>
<dbReference type="OrthoDB" id="9810730at2"/>
<dbReference type="CDD" id="cd06225">
    <property type="entry name" value="HAMP"/>
    <property type="match status" value="1"/>
</dbReference>
<dbReference type="PANTHER" id="PTHR45339:SF1">
    <property type="entry name" value="HYBRID SIGNAL TRANSDUCTION HISTIDINE KINASE J"/>
    <property type="match status" value="1"/>
</dbReference>
<feature type="domain" description="Histidine kinase" evidence="16">
    <location>
        <begin position="429"/>
        <end position="649"/>
    </location>
</feature>
<dbReference type="InterPro" id="IPR004358">
    <property type="entry name" value="Sig_transdc_His_kin-like_C"/>
</dbReference>
<dbReference type="InterPro" id="IPR003594">
    <property type="entry name" value="HATPase_dom"/>
</dbReference>
<proteinExistence type="predicted"/>
<reference evidence="20" key="1">
    <citation type="submission" date="2016-10" db="EMBL/GenBank/DDBJ databases">
        <authorList>
            <person name="Varghese N."/>
            <person name="Submissions S."/>
        </authorList>
    </citation>
    <scope>NUCLEOTIDE SEQUENCE [LARGE SCALE GENOMIC DNA]</scope>
    <source>
        <strain evidence="20">CECT 8338</strain>
    </source>
</reference>
<dbReference type="Pfam" id="PF02518">
    <property type="entry name" value="HATPase_c"/>
    <property type="match status" value="1"/>
</dbReference>
<dbReference type="Gene3D" id="6.10.340.10">
    <property type="match status" value="1"/>
</dbReference>
<accession>A0A1H2HEJ9</accession>
<evidence type="ECO:0000256" key="14">
    <source>
        <dbReference type="PROSITE-ProRule" id="PRU00169"/>
    </source>
</evidence>
<dbReference type="InterPro" id="IPR008207">
    <property type="entry name" value="Sig_transdc_His_kin_Hpt_dom"/>
</dbReference>
<evidence type="ECO:0000259" key="17">
    <source>
        <dbReference type="PROSITE" id="PS50110"/>
    </source>
</evidence>
<evidence type="ECO:0000256" key="3">
    <source>
        <dbReference type="ARBA" id="ARBA00012438"/>
    </source>
</evidence>
<dbReference type="InterPro" id="IPR036097">
    <property type="entry name" value="HisK_dim/P_sf"/>
</dbReference>
<dbReference type="Pfam" id="PF00672">
    <property type="entry name" value="HAMP"/>
    <property type="match status" value="1"/>
</dbReference>
<evidence type="ECO:0000256" key="7">
    <source>
        <dbReference type="ARBA" id="ARBA00022692"/>
    </source>
</evidence>
<organism evidence="19 20">
    <name type="scientific">Halopseudomonas salegens</name>
    <dbReference type="NCBI Taxonomy" id="1434072"/>
    <lineage>
        <taxon>Bacteria</taxon>
        <taxon>Pseudomonadati</taxon>
        <taxon>Pseudomonadota</taxon>
        <taxon>Gammaproteobacteria</taxon>
        <taxon>Pseudomonadales</taxon>
        <taxon>Pseudomonadaceae</taxon>
        <taxon>Halopseudomonas</taxon>
    </lineage>
</organism>
<dbReference type="CDD" id="cd00082">
    <property type="entry name" value="HisKA"/>
    <property type="match status" value="1"/>
</dbReference>
<dbReference type="FunFam" id="1.10.287.130:FF:000004">
    <property type="entry name" value="Ethylene receptor 1"/>
    <property type="match status" value="1"/>
</dbReference>
<dbReference type="EMBL" id="LT629787">
    <property type="protein sequence ID" value="SDU30300.1"/>
    <property type="molecule type" value="Genomic_DNA"/>
</dbReference>
<dbReference type="STRING" id="1434072.SAMN05216210_2987"/>
<dbReference type="SMART" id="SM00387">
    <property type="entry name" value="HATPase_c"/>
    <property type="match status" value="1"/>
</dbReference>
<feature type="modified residue" description="4-aspartylphosphate" evidence="14">
    <location>
        <position position="726"/>
    </location>
</feature>
<evidence type="ECO:0000256" key="15">
    <source>
        <dbReference type="SAM" id="Phobius"/>
    </source>
</evidence>
<feature type="transmembrane region" description="Helical" evidence="15">
    <location>
        <begin position="188"/>
        <end position="209"/>
    </location>
</feature>
<dbReference type="Gene3D" id="1.10.287.130">
    <property type="match status" value="1"/>
</dbReference>
<dbReference type="AlphaFoldDB" id="A0A1H2HEJ9"/>
<dbReference type="SUPFAM" id="SSF47384">
    <property type="entry name" value="Homodimeric domain of signal transducing histidine kinase"/>
    <property type="match status" value="1"/>
</dbReference>
<dbReference type="Pfam" id="PF01627">
    <property type="entry name" value="Hpt"/>
    <property type="match status" value="1"/>
</dbReference>
<evidence type="ECO:0000256" key="13">
    <source>
        <dbReference type="ARBA" id="ARBA00023136"/>
    </source>
</evidence>
<keyword evidence="7 15" id="KW-0812">Transmembrane</keyword>
<evidence type="ECO:0000256" key="1">
    <source>
        <dbReference type="ARBA" id="ARBA00000085"/>
    </source>
</evidence>
<dbReference type="PROSITE" id="PS50109">
    <property type="entry name" value="HIS_KIN"/>
    <property type="match status" value="1"/>
</dbReference>
<dbReference type="EC" id="2.7.13.3" evidence="3"/>
<dbReference type="Gene3D" id="3.40.50.2300">
    <property type="match status" value="1"/>
</dbReference>
<dbReference type="Gene3D" id="1.20.120.160">
    <property type="entry name" value="HPT domain"/>
    <property type="match status" value="1"/>
</dbReference>
<dbReference type="SMART" id="SM00304">
    <property type="entry name" value="HAMP"/>
    <property type="match status" value="1"/>
</dbReference>
<dbReference type="InterPro" id="IPR005467">
    <property type="entry name" value="His_kinase_dom"/>
</dbReference>
<name>A0A1H2HEJ9_9GAMM</name>
<keyword evidence="6" id="KW-0808">Transferase</keyword>
<dbReference type="InterPro" id="IPR036890">
    <property type="entry name" value="HATPase_C_sf"/>
</dbReference>
<dbReference type="InterPro" id="IPR011006">
    <property type="entry name" value="CheY-like_superfamily"/>
</dbReference>
<dbReference type="PRINTS" id="PR00344">
    <property type="entry name" value="BCTRLSENSOR"/>
</dbReference>
<dbReference type="InterPro" id="IPR036641">
    <property type="entry name" value="HPT_dom_sf"/>
</dbReference>
<dbReference type="PROSITE" id="PS50110">
    <property type="entry name" value="RESPONSE_REGULATORY"/>
    <property type="match status" value="1"/>
</dbReference>
<keyword evidence="20" id="KW-1185">Reference proteome</keyword>
<evidence type="ECO:0000256" key="10">
    <source>
        <dbReference type="ARBA" id="ARBA00022840"/>
    </source>
</evidence>